<feature type="signal peptide" evidence="7">
    <location>
        <begin position="1"/>
        <end position="16"/>
    </location>
</feature>
<comment type="similarity">
    <text evidence="2">Belongs to the selenoprotein M/F family.</text>
</comment>
<reference evidence="9 10" key="1">
    <citation type="journal article" date="2006" name="Science">
        <title>Phytophthora genome sequences uncover evolutionary origins and mechanisms of pathogenesis.</title>
        <authorList>
            <person name="Tyler B.M."/>
            <person name="Tripathy S."/>
            <person name="Zhang X."/>
            <person name="Dehal P."/>
            <person name="Jiang R.H."/>
            <person name="Aerts A."/>
            <person name="Arredondo F.D."/>
            <person name="Baxter L."/>
            <person name="Bensasson D."/>
            <person name="Beynon J.L."/>
            <person name="Chapman J."/>
            <person name="Damasceno C.M."/>
            <person name="Dorrance A.E."/>
            <person name="Dou D."/>
            <person name="Dickerman A.W."/>
            <person name="Dubchak I.L."/>
            <person name="Garbelotto M."/>
            <person name="Gijzen M."/>
            <person name="Gordon S.G."/>
            <person name="Govers F."/>
            <person name="Grunwald N.J."/>
            <person name="Huang W."/>
            <person name="Ivors K.L."/>
            <person name="Jones R.W."/>
            <person name="Kamoun S."/>
            <person name="Krampis K."/>
            <person name="Lamour K.H."/>
            <person name="Lee M.K."/>
            <person name="McDonald W.H."/>
            <person name="Medina M."/>
            <person name="Meijer H.J."/>
            <person name="Nordberg E.K."/>
            <person name="Maclean D.J."/>
            <person name="Ospina-Giraldo M.D."/>
            <person name="Morris P.F."/>
            <person name="Phuntumart V."/>
            <person name="Putnam N.H."/>
            <person name="Rash S."/>
            <person name="Rose J.K."/>
            <person name="Sakihama Y."/>
            <person name="Salamov A.A."/>
            <person name="Savidor A."/>
            <person name="Scheuring C.F."/>
            <person name="Smith B.M."/>
            <person name="Sobral B.W."/>
            <person name="Terry A."/>
            <person name="Torto-Alalibo T.A."/>
            <person name="Win J."/>
            <person name="Xu Z."/>
            <person name="Zhang H."/>
            <person name="Grigoriev I.V."/>
            <person name="Rokhsar D.S."/>
            <person name="Boore J.L."/>
        </authorList>
    </citation>
    <scope>NUCLEOTIDE SEQUENCE [LARGE SCALE GENOMIC DNA]</scope>
    <source>
        <strain evidence="9 10">P6497</strain>
    </source>
</reference>
<evidence type="ECO:0000256" key="7">
    <source>
        <dbReference type="SAM" id="SignalP"/>
    </source>
</evidence>
<dbReference type="GeneID" id="20641301"/>
<dbReference type="PANTHER" id="PTHR13077:SF6">
    <property type="entry name" value="SELENOPROTEIN F"/>
    <property type="match status" value="1"/>
</dbReference>
<dbReference type="InParanoid" id="G4YZ23"/>
<protein>
    <recommendedName>
        <fullName evidence="6">Selenoprotein F</fullName>
    </recommendedName>
</protein>
<dbReference type="InterPro" id="IPR036249">
    <property type="entry name" value="Thioredoxin-like_sf"/>
</dbReference>
<dbReference type="Proteomes" id="UP000002640">
    <property type="component" value="Unassembled WGS sequence"/>
</dbReference>
<dbReference type="PANTHER" id="PTHR13077">
    <property type="entry name" value="SELENOPROTEIN F"/>
    <property type="match status" value="1"/>
</dbReference>
<dbReference type="Pfam" id="PF08806">
    <property type="entry name" value="Sep15_SelM"/>
    <property type="match status" value="1"/>
</dbReference>
<comment type="subcellular location">
    <subcellularLocation>
        <location evidence="1">Endoplasmic reticulum lumen</location>
    </subcellularLocation>
</comment>
<accession>G4YZ23</accession>
<keyword evidence="3 7" id="KW-0732">Signal</keyword>
<dbReference type="GO" id="GO:0016491">
    <property type="term" value="F:oxidoreductase activity"/>
    <property type="evidence" value="ECO:0007669"/>
    <property type="project" value="TreeGrafter"/>
</dbReference>
<evidence type="ECO:0000256" key="2">
    <source>
        <dbReference type="ARBA" id="ARBA00005742"/>
    </source>
</evidence>
<dbReference type="RefSeq" id="XP_009518592.1">
    <property type="nucleotide sequence ID" value="XM_009520297.1"/>
</dbReference>
<dbReference type="EMBL" id="JH159152">
    <property type="protein sequence ID" value="EGZ23304.1"/>
    <property type="molecule type" value="Genomic_DNA"/>
</dbReference>
<dbReference type="OMA" id="CTTLGFD"/>
<evidence type="ECO:0000256" key="6">
    <source>
        <dbReference type="ARBA" id="ARBA00040775"/>
    </source>
</evidence>
<dbReference type="InterPro" id="IPR038219">
    <property type="entry name" value="Sep15/SelM_sf"/>
</dbReference>
<evidence type="ECO:0000313" key="9">
    <source>
        <dbReference type="EMBL" id="EGZ23304.1"/>
    </source>
</evidence>
<feature type="chain" id="PRO_5003471661" description="Selenoprotein F" evidence="7">
    <location>
        <begin position="17"/>
        <end position="231"/>
    </location>
</feature>
<proteinExistence type="inferred from homology"/>
<evidence type="ECO:0000256" key="4">
    <source>
        <dbReference type="ARBA" id="ARBA00022824"/>
    </source>
</evidence>
<name>G4YZ23_PHYSP</name>
<keyword evidence="4" id="KW-0256">Endoplasmic reticulum</keyword>
<dbReference type="InterPro" id="IPR039992">
    <property type="entry name" value="Sep15_SelM"/>
</dbReference>
<dbReference type="GO" id="GO:0005788">
    <property type="term" value="C:endoplasmic reticulum lumen"/>
    <property type="evidence" value="ECO:0007669"/>
    <property type="project" value="UniProtKB-SubCell"/>
</dbReference>
<dbReference type="InterPro" id="IPR014912">
    <property type="entry name" value="Sep15_SelM_dom"/>
</dbReference>
<organism evidence="9 10">
    <name type="scientific">Phytophthora sojae (strain P6497)</name>
    <name type="common">Soybean stem and root rot agent</name>
    <name type="synonym">Phytophthora megasperma f. sp. glycines</name>
    <dbReference type="NCBI Taxonomy" id="1094619"/>
    <lineage>
        <taxon>Eukaryota</taxon>
        <taxon>Sar</taxon>
        <taxon>Stramenopiles</taxon>
        <taxon>Oomycota</taxon>
        <taxon>Peronosporomycetes</taxon>
        <taxon>Peronosporales</taxon>
        <taxon>Peronosporaceae</taxon>
        <taxon>Phytophthora</taxon>
    </lineage>
</organism>
<gene>
    <name evidence="9" type="ORF">PHYSODRAFT_295759</name>
</gene>
<dbReference type="Gene3D" id="3.40.30.50">
    <property type="entry name" value="Sep15/SelM thioredoxin-like domain, active-site redox motif"/>
    <property type="match status" value="1"/>
</dbReference>
<evidence type="ECO:0000256" key="3">
    <source>
        <dbReference type="ARBA" id="ARBA00022729"/>
    </source>
</evidence>
<dbReference type="SMR" id="G4YZ23"/>
<evidence type="ECO:0000256" key="5">
    <source>
        <dbReference type="ARBA" id="ARBA00022933"/>
    </source>
</evidence>
<sequence>MRLPALLLLFAACVAAQEAPEPSPDAASAPAEASARLERCAMLGFDADALDCRLCDDLSTYLGSVKSTKKKPKQKAVDLVTSECRDCCSDFSKVLEAEGRRYAKAVLAVSQHRLKRYPKVANFVEHQAESTKRLEVQEANPRLPMLQFFDEEGEKVEEIRYRGQFYIKFIVIDRFGMLIFLFFCSVAHWDEDSIAEFIANKLLPEEEVEEGDEVVEVEEEVVEVEVEADKP</sequence>
<evidence type="ECO:0000259" key="8">
    <source>
        <dbReference type="Pfam" id="PF08806"/>
    </source>
</evidence>
<dbReference type="AlphaFoldDB" id="G4YZ23"/>
<dbReference type="KEGG" id="psoj:PHYSODRAFT_295759"/>
<evidence type="ECO:0000256" key="1">
    <source>
        <dbReference type="ARBA" id="ARBA00004319"/>
    </source>
</evidence>
<dbReference type="SUPFAM" id="SSF52833">
    <property type="entry name" value="Thioredoxin-like"/>
    <property type="match status" value="1"/>
</dbReference>
<feature type="domain" description="Selenoprotein F/M" evidence="8">
    <location>
        <begin position="104"/>
        <end position="160"/>
    </location>
</feature>
<keyword evidence="10" id="KW-1185">Reference proteome</keyword>
<dbReference type="STRING" id="1094619.G4YZ23"/>
<evidence type="ECO:0000313" key="10">
    <source>
        <dbReference type="Proteomes" id="UP000002640"/>
    </source>
</evidence>
<keyword evidence="5" id="KW-0712">Selenocysteine</keyword>